<dbReference type="SUPFAM" id="SSF53850">
    <property type="entry name" value="Periplasmic binding protein-like II"/>
    <property type="match status" value="1"/>
</dbReference>
<organism evidence="1 2">
    <name type="scientific">Nephila pilipes</name>
    <name type="common">Giant wood spider</name>
    <name type="synonym">Nephila maculata</name>
    <dbReference type="NCBI Taxonomy" id="299642"/>
    <lineage>
        <taxon>Eukaryota</taxon>
        <taxon>Metazoa</taxon>
        <taxon>Ecdysozoa</taxon>
        <taxon>Arthropoda</taxon>
        <taxon>Chelicerata</taxon>
        <taxon>Arachnida</taxon>
        <taxon>Araneae</taxon>
        <taxon>Araneomorphae</taxon>
        <taxon>Entelegynae</taxon>
        <taxon>Araneoidea</taxon>
        <taxon>Nephilidae</taxon>
        <taxon>Nephila</taxon>
    </lineage>
</organism>
<accession>A0A8X6TK66</accession>
<dbReference type="AlphaFoldDB" id="A0A8X6TK66"/>
<dbReference type="Proteomes" id="UP000887013">
    <property type="component" value="Unassembled WGS sequence"/>
</dbReference>
<evidence type="ECO:0000313" key="1">
    <source>
        <dbReference type="EMBL" id="GFT18585.1"/>
    </source>
</evidence>
<proteinExistence type="predicted"/>
<keyword evidence="2" id="KW-1185">Reference proteome</keyword>
<reference evidence="1" key="1">
    <citation type="submission" date="2020-08" db="EMBL/GenBank/DDBJ databases">
        <title>Multicomponent nature underlies the extraordinary mechanical properties of spider dragline silk.</title>
        <authorList>
            <person name="Kono N."/>
            <person name="Nakamura H."/>
            <person name="Mori M."/>
            <person name="Yoshida Y."/>
            <person name="Ohtoshi R."/>
            <person name="Malay A.D."/>
            <person name="Moran D.A.P."/>
            <person name="Tomita M."/>
            <person name="Numata K."/>
            <person name="Arakawa K."/>
        </authorList>
    </citation>
    <scope>NUCLEOTIDE SEQUENCE</scope>
</reference>
<dbReference type="EMBL" id="BMAW01105275">
    <property type="protein sequence ID" value="GFT18585.1"/>
    <property type="molecule type" value="Genomic_DNA"/>
</dbReference>
<protein>
    <submittedName>
        <fullName evidence="1">Glutamate receptor ionotropic, kainate 1</fullName>
    </submittedName>
</protein>
<name>A0A8X6TK66_NEPPI</name>
<keyword evidence="1" id="KW-0675">Receptor</keyword>
<comment type="caution">
    <text evidence="1">The sequence shown here is derived from an EMBL/GenBank/DDBJ whole genome shotgun (WGS) entry which is preliminary data.</text>
</comment>
<sequence length="92" mass="10747">MKIARFQRKVRAVLPPSKNIYVSKQTIKGVASIPVIEARFLHMVSESMGFDYELMVPEDGLFWHMNWITGTWTRNLRTHQMKQADMAFATYP</sequence>
<gene>
    <name evidence="1" type="primary">Grik1_4</name>
    <name evidence="1" type="ORF">NPIL_575841</name>
</gene>
<dbReference type="OrthoDB" id="6424265at2759"/>
<evidence type="ECO:0000313" key="2">
    <source>
        <dbReference type="Proteomes" id="UP000887013"/>
    </source>
</evidence>
<dbReference type="Gene3D" id="3.40.190.10">
    <property type="entry name" value="Periplasmic binding protein-like II"/>
    <property type="match status" value="1"/>
</dbReference>